<reference evidence="1" key="1">
    <citation type="submission" date="2014-09" db="EMBL/GenBank/DDBJ databases">
        <authorList>
            <person name="Magalhaes I.L.F."/>
            <person name="Oliveira U."/>
            <person name="Santos F.R."/>
            <person name="Vidigal T.H.D.A."/>
            <person name="Brescovit A.D."/>
            <person name="Santos A.J."/>
        </authorList>
    </citation>
    <scope>NUCLEOTIDE SEQUENCE</scope>
    <source>
        <tissue evidence="1">Shoot tissue taken approximately 20 cm above the soil surface</tissue>
    </source>
</reference>
<protein>
    <submittedName>
        <fullName evidence="1">Uncharacterized protein</fullName>
    </submittedName>
</protein>
<accession>A0A0A8Z018</accession>
<dbReference type="AlphaFoldDB" id="A0A0A8Z018"/>
<sequence>MAINCPVTKYLDQTYHYVMSPM</sequence>
<name>A0A0A8Z018_ARUDO</name>
<evidence type="ECO:0000313" key="1">
    <source>
        <dbReference type="EMBL" id="JAD28202.1"/>
    </source>
</evidence>
<proteinExistence type="predicted"/>
<dbReference type="EMBL" id="GBRH01269693">
    <property type="protein sequence ID" value="JAD28202.1"/>
    <property type="molecule type" value="Transcribed_RNA"/>
</dbReference>
<reference evidence="1" key="2">
    <citation type="journal article" date="2015" name="Data Brief">
        <title>Shoot transcriptome of the giant reed, Arundo donax.</title>
        <authorList>
            <person name="Barrero R.A."/>
            <person name="Guerrero F.D."/>
            <person name="Moolhuijzen P."/>
            <person name="Goolsby J.A."/>
            <person name="Tidwell J."/>
            <person name="Bellgard S.E."/>
            <person name="Bellgard M.I."/>
        </authorList>
    </citation>
    <scope>NUCLEOTIDE SEQUENCE</scope>
    <source>
        <tissue evidence="1">Shoot tissue taken approximately 20 cm above the soil surface</tissue>
    </source>
</reference>
<organism evidence="1">
    <name type="scientific">Arundo donax</name>
    <name type="common">Giant reed</name>
    <name type="synonym">Donax arundinaceus</name>
    <dbReference type="NCBI Taxonomy" id="35708"/>
    <lineage>
        <taxon>Eukaryota</taxon>
        <taxon>Viridiplantae</taxon>
        <taxon>Streptophyta</taxon>
        <taxon>Embryophyta</taxon>
        <taxon>Tracheophyta</taxon>
        <taxon>Spermatophyta</taxon>
        <taxon>Magnoliopsida</taxon>
        <taxon>Liliopsida</taxon>
        <taxon>Poales</taxon>
        <taxon>Poaceae</taxon>
        <taxon>PACMAD clade</taxon>
        <taxon>Arundinoideae</taxon>
        <taxon>Arundineae</taxon>
        <taxon>Arundo</taxon>
    </lineage>
</organism>